<dbReference type="Pfam" id="PF00069">
    <property type="entry name" value="Pkinase"/>
    <property type="match status" value="1"/>
</dbReference>
<dbReference type="Proteomes" id="UP001595850">
    <property type="component" value="Unassembled WGS sequence"/>
</dbReference>
<dbReference type="EC" id="2.7.11.1" evidence="7"/>
<protein>
    <submittedName>
        <fullName evidence="7">Serine/threonine-protein kinase</fullName>
        <ecNumber evidence="7">2.7.11.1</ecNumber>
    </submittedName>
</protein>
<dbReference type="PROSITE" id="PS50011">
    <property type="entry name" value="PROTEIN_KINASE_DOM"/>
    <property type="match status" value="1"/>
</dbReference>
<evidence type="ECO:0000256" key="2">
    <source>
        <dbReference type="ARBA" id="ARBA00022741"/>
    </source>
</evidence>
<dbReference type="Gene3D" id="3.30.200.20">
    <property type="entry name" value="Phosphorylase Kinase, domain 1"/>
    <property type="match status" value="1"/>
</dbReference>
<keyword evidence="4 5" id="KW-0067">ATP-binding</keyword>
<comment type="caution">
    <text evidence="7">The sequence shown here is derived from an EMBL/GenBank/DDBJ whole genome shotgun (WGS) entry which is preliminary data.</text>
</comment>
<dbReference type="PROSITE" id="PS00107">
    <property type="entry name" value="PROTEIN_KINASE_ATP"/>
    <property type="match status" value="1"/>
</dbReference>
<accession>A0ABV8IG48</accession>
<dbReference type="PROSITE" id="PS00108">
    <property type="entry name" value="PROTEIN_KINASE_ST"/>
    <property type="match status" value="1"/>
</dbReference>
<keyword evidence="8" id="KW-1185">Reference proteome</keyword>
<evidence type="ECO:0000256" key="4">
    <source>
        <dbReference type="ARBA" id="ARBA00022840"/>
    </source>
</evidence>
<dbReference type="InterPro" id="IPR008271">
    <property type="entry name" value="Ser/Thr_kinase_AS"/>
</dbReference>
<dbReference type="InterPro" id="IPR011009">
    <property type="entry name" value="Kinase-like_dom_sf"/>
</dbReference>
<dbReference type="InterPro" id="IPR017441">
    <property type="entry name" value="Protein_kinase_ATP_BS"/>
</dbReference>
<feature type="domain" description="Protein kinase" evidence="6">
    <location>
        <begin position="23"/>
        <end position="278"/>
    </location>
</feature>
<dbReference type="GO" id="GO:0004674">
    <property type="term" value="F:protein serine/threonine kinase activity"/>
    <property type="evidence" value="ECO:0007669"/>
    <property type="project" value="UniProtKB-EC"/>
</dbReference>
<sequence>MTAYGLPPVLALEPSDPAGLGPYRIAGRLGSGGMGTVYLAEGPSGPVAIKVINRHLAANPEFVARFRSEVAAARRVSRFCTAPVLDARLEGEPLWVVTEYVAGPDLARLLREQGPLTGSNLEALAVGVAAALTAIHDAGVVHRDLKPANVLLSPLGPRVIDFGIARALDAGKGQTVTGTILGTPEYMAPELVSDAKAGPPADVFAWGCVVAAAATGSSPFASRTVPEALYRVVHDTPDLSALDAELRGLVGAALDKDPAARPTAKELLSGLVGREEARDTARVAGTVRLDLSKLFGPTVQAGAAPGPAGHGAAGRASGARFRLPRRPYLVGGVAAAALLAAVLLVPGMLPQGPPEITDVLYRDDFGSDGSGWWKDSGTAVDTVHGYTGDGRYTIATDFGSSSRKGRAPVNAEPPEHALVSVKTDFAAGAPSTAWGGVYCDYSPDEEHPFYYVAEVRPDGRARIHKSAGEDQVDLTADVLVPEFRKSGAVLRVECERDGDRVRVGLWVDEEQVAAVVDGDAAGAKGKPAFGLAVSKQHGEETDTRLYFDDFRIGRLP</sequence>
<reference evidence="8" key="1">
    <citation type="journal article" date="2019" name="Int. J. Syst. Evol. Microbiol.">
        <title>The Global Catalogue of Microorganisms (GCM) 10K type strain sequencing project: providing services to taxonomists for standard genome sequencing and annotation.</title>
        <authorList>
            <consortium name="The Broad Institute Genomics Platform"/>
            <consortium name="The Broad Institute Genome Sequencing Center for Infectious Disease"/>
            <person name="Wu L."/>
            <person name="Ma J."/>
        </authorList>
    </citation>
    <scope>NUCLEOTIDE SEQUENCE [LARGE SCALE GENOMIC DNA]</scope>
    <source>
        <strain evidence="8">TBRC 4489</strain>
    </source>
</reference>
<evidence type="ECO:0000313" key="7">
    <source>
        <dbReference type="EMBL" id="MFC4063209.1"/>
    </source>
</evidence>
<dbReference type="SMART" id="SM00220">
    <property type="entry name" value="S_TKc"/>
    <property type="match status" value="1"/>
</dbReference>
<evidence type="ECO:0000313" key="8">
    <source>
        <dbReference type="Proteomes" id="UP001595850"/>
    </source>
</evidence>
<gene>
    <name evidence="7" type="ORF">ACFOWE_33430</name>
</gene>
<feature type="binding site" evidence="5">
    <location>
        <position position="50"/>
    </location>
    <ligand>
        <name>ATP</name>
        <dbReference type="ChEBI" id="CHEBI:30616"/>
    </ligand>
</feature>
<evidence type="ECO:0000256" key="1">
    <source>
        <dbReference type="ARBA" id="ARBA00022679"/>
    </source>
</evidence>
<keyword evidence="3 7" id="KW-0418">Kinase</keyword>
<keyword evidence="2 5" id="KW-0547">Nucleotide-binding</keyword>
<keyword evidence="1 7" id="KW-0808">Transferase</keyword>
<dbReference type="EMBL" id="JBHSBM010000077">
    <property type="protein sequence ID" value="MFC4063209.1"/>
    <property type="molecule type" value="Genomic_DNA"/>
</dbReference>
<dbReference type="Gene3D" id="1.10.510.10">
    <property type="entry name" value="Transferase(Phosphotransferase) domain 1"/>
    <property type="match status" value="1"/>
</dbReference>
<dbReference type="CDD" id="cd14014">
    <property type="entry name" value="STKc_PknB_like"/>
    <property type="match status" value="1"/>
</dbReference>
<evidence type="ECO:0000259" key="6">
    <source>
        <dbReference type="PROSITE" id="PS50011"/>
    </source>
</evidence>
<organism evidence="7 8">
    <name type="scientific">Planomonospora corallina</name>
    <dbReference type="NCBI Taxonomy" id="1806052"/>
    <lineage>
        <taxon>Bacteria</taxon>
        <taxon>Bacillati</taxon>
        <taxon>Actinomycetota</taxon>
        <taxon>Actinomycetes</taxon>
        <taxon>Streptosporangiales</taxon>
        <taxon>Streptosporangiaceae</taxon>
        <taxon>Planomonospora</taxon>
    </lineage>
</organism>
<dbReference type="InterPro" id="IPR000719">
    <property type="entry name" value="Prot_kinase_dom"/>
</dbReference>
<dbReference type="Gene3D" id="2.60.120.560">
    <property type="entry name" value="Exo-inulinase, domain 1"/>
    <property type="match status" value="1"/>
</dbReference>
<name>A0ABV8IG48_9ACTN</name>
<dbReference type="PANTHER" id="PTHR43289:SF34">
    <property type="entry name" value="SERINE_THREONINE-PROTEIN KINASE YBDM-RELATED"/>
    <property type="match status" value="1"/>
</dbReference>
<evidence type="ECO:0000256" key="3">
    <source>
        <dbReference type="ARBA" id="ARBA00022777"/>
    </source>
</evidence>
<evidence type="ECO:0000256" key="5">
    <source>
        <dbReference type="PROSITE-ProRule" id="PRU10141"/>
    </source>
</evidence>
<dbReference type="SUPFAM" id="SSF56112">
    <property type="entry name" value="Protein kinase-like (PK-like)"/>
    <property type="match status" value="1"/>
</dbReference>
<dbReference type="PANTHER" id="PTHR43289">
    <property type="entry name" value="MITOGEN-ACTIVATED PROTEIN KINASE KINASE KINASE 20-RELATED"/>
    <property type="match status" value="1"/>
</dbReference>
<proteinExistence type="predicted"/>
<dbReference type="RefSeq" id="WP_377295007.1">
    <property type="nucleotide sequence ID" value="NZ_JBHSBM010000077.1"/>
</dbReference>